<reference evidence="8 9" key="1">
    <citation type="submission" date="2023-03" db="EMBL/GenBank/DDBJ databases">
        <title>Genome insight into feeding habits of ladybird beetles.</title>
        <authorList>
            <person name="Li H.-S."/>
            <person name="Huang Y.-H."/>
            <person name="Pang H."/>
        </authorList>
    </citation>
    <scope>NUCLEOTIDE SEQUENCE [LARGE SCALE GENOMIC DNA]</scope>
    <source>
        <strain evidence="8">SYSU_2023b</strain>
        <tissue evidence="8">Whole body</tissue>
    </source>
</reference>
<dbReference type="SUPFAM" id="SSF81901">
    <property type="entry name" value="HCP-like"/>
    <property type="match status" value="1"/>
</dbReference>
<keyword evidence="6" id="KW-0131">Cell cycle</keyword>
<keyword evidence="4" id="KW-0833">Ubl conjugation pathway</keyword>
<dbReference type="GO" id="GO:0005737">
    <property type="term" value="C:cytoplasm"/>
    <property type="evidence" value="ECO:0007669"/>
    <property type="project" value="TreeGrafter"/>
</dbReference>
<keyword evidence="2" id="KW-0677">Repeat</keyword>
<dbReference type="SMART" id="SM00028">
    <property type="entry name" value="TPR"/>
    <property type="match status" value="7"/>
</dbReference>
<keyword evidence="1" id="KW-0132">Cell division</keyword>
<keyword evidence="5 7" id="KW-0802">TPR repeat</keyword>
<evidence type="ECO:0008006" key="10">
    <source>
        <dbReference type="Google" id="ProtNLM"/>
    </source>
</evidence>
<evidence type="ECO:0000256" key="6">
    <source>
        <dbReference type="ARBA" id="ARBA00023306"/>
    </source>
</evidence>
<dbReference type="GO" id="GO:0051301">
    <property type="term" value="P:cell division"/>
    <property type="evidence" value="ECO:0007669"/>
    <property type="project" value="UniProtKB-KW"/>
</dbReference>
<feature type="repeat" description="TPR" evidence="7">
    <location>
        <begin position="558"/>
        <end position="591"/>
    </location>
</feature>
<dbReference type="Pfam" id="PF13424">
    <property type="entry name" value="TPR_12"/>
    <property type="match status" value="1"/>
</dbReference>
<dbReference type="GO" id="GO:0016567">
    <property type="term" value="P:protein ubiquitination"/>
    <property type="evidence" value="ECO:0007669"/>
    <property type="project" value="TreeGrafter"/>
</dbReference>
<dbReference type="GO" id="GO:0045842">
    <property type="term" value="P:positive regulation of mitotic metaphase/anaphase transition"/>
    <property type="evidence" value="ECO:0007669"/>
    <property type="project" value="TreeGrafter"/>
</dbReference>
<dbReference type="SUPFAM" id="SSF48452">
    <property type="entry name" value="TPR-like"/>
    <property type="match status" value="1"/>
</dbReference>
<dbReference type="PANTHER" id="PTHR12558">
    <property type="entry name" value="CELL DIVISION CYCLE 16,23,27"/>
    <property type="match status" value="1"/>
</dbReference>
<dbReference type="Proteomes" id="UP001431783">
    <property type="component" value="Unassembled WGS sequence"/>
</dbReference>
<protein>
    <recommendedName>
        <fullName evidence="10">Cell division cycle protein 16 homolog</fullName>
    </recommendedName>
</protein>
<keyword evidence="9" id="KW-1185">Reference proteome</keyword>
<evidence type="ECO:0000313" key="8">
    <source>
        <dbReference type="EMBL" id="KAK9882233.1"/>
    </source>
</evidence>
<dbReference type="AlphaFoldDB" id="A0AAW1UHU5"/>
<evidence type="ECO:0000256" key="7">
    <source>
        <dbReference type="PROSITE-ProRule" id="PRU00339"/>
    </source>
</evidence>
<evidence type="ECO:0000256" key="2">
    <source>
        <dbReference type="ARBA" id="ARBA00022737"/>
    </source>
</evidence>
<dbReference type="InterPro" id="IPR011990">
    <property type="entry name" value="TPR-like_helical_dom_sf"/>
</dbReference>
<evidence type="ECO:0000256" key="4">
    <source>
        <dbReference type="ARBA" id="ARBA00022786"/>
    </source>
</evidence>
<dbReference type="PROSITE" id="PS50005">
    <property type="entry name" value="TPR"/>
    <property type="match status" value="2"/>
</dbReference>
<evidence type="ECO:0000313" key="9">
    <source>
        <dbReference type="Proteomes" id="UP001431783"/>
    </source>
</evidence>
<dbReference type="Pfam" id="PF12895">
    <property type="entry name" value="ANAPC3"/>
    <property type="match status" value="1"/>
</dbReference>
<name>A0AAW1UHU5_9CUCU</name>
<feature type="repeat" description="TPR" evidence="7">
    <location>
        <begin position="524"/>
        <end position="557"/>
    </location>
</feature>
<organism evidence="8 9">
    <name type="scientific">Henosepilachna vigintioctopunctata</name>
    <dbReference type="NCBI Taxonomy" id="420089"/>
    <lineage>
        <taxon>Eukaryota</taxon>
        <taxon>Metazoa</taxon>
        <taxon>Ecdysozoa</taxon>
        <taxon>Arthropoda</taxon>
        <taxon>Hexapoda</taxon>
        <taxon>Insecta</taxon>
        <taxon>Pterygota</taxon>
        <taxon>Neoptera</taxon>
        <taxon>Endopterygota</taxon>
        <taxon>Coleoptera</taxon>
        <taxon>Polyphaga</taxon>
        <taxon>Cucujiformia</taxon>
        <taxon>Coccinelloidea</taxon>
        <taxon>Coccinellidae</taxon>
        <taxon>Epilachninae</taxon>
        <taxon>Epilachnini</taxon>
        <taxon>Henosepilachna</taxon>
    </lineage>
</organism>
<dbReference type="Gene3D" id="1.25.40.10">
    <property type="entry name" value="Tetratricopeptide repeat domain"/>
    <property type="match status" value="2"/>
</dbReference>
<comment type="caution">
    <text evidence="8">The sequence shown here is derived from an EMBL/GenBank/DDBJ whole genome shotgun (WGS) entry which is preliminary data.</text>
</comment>
<gene>
    <name evidence="8" type="ORF">WA026_019747</name>
</gene>
<accession>A0AAW1UHU5</accession>
<dbReference type="GO" id="GO:0005680">
    <property type="term" value="C:anaphase-promoting complex"/>
    <property type="evidence" value="ECO:0007669"/>
    <property type="project" value="TreeGrafter"/>
</dbReference>
<dbReference type="EMBL" id="JARQZJ010000073">
    <property type="protein sequence ID" value="KAK9882233.1"/>
    <property type="molecule type" value="Genomic_DNA"/>
</dbReference>
<proteinExistence type="predicted"/>
<evidence type="ECO:0000256" key="3">
    <source>
        <dbReference type="ARBA" id="ARBA00022776"/>
    </source>
</evidence>
<dbReference type="GO" id="GO:0031145">
    <property type="term" value="P:anaphase-promoting complex-dependent catabolic process"/>
    <property type="evidence" value="ECO:0007669"/>
    <property type="project" value="TreeGrafter"/>
</dbReference>
<sequence>MKTTNISSVDIEKYRKLVQHYIDMHMHETALYWADKVVSITENPRDIYWLAQCMYHLKQFHRAVHLLRTKNLEKTFILCNYLTVRCLLAANELNEALNVVNILDVEIFPQQNLPISNNTLSNFDTIIFDDRPKNQVYASIMFLKGRVLEAMDNRILATECYKQALHCDVYCFEAFDALTRNQMLSASEEEELLKSLPVNEHCSTEEADVIKLLYESKLKKYHAPTSISKFTTKTLHADPILLQDGLLLNITPNHISNLTSTPNFISSPSISTPNIPKTIDDNKRKEKNLKTMETDSLDDRNLCLEKLKGNNDILVSQAEAFYYNCDFQKCSNLTDSILKQDPWHTACLPIHISSQVELKETTKLFLLAHNLVDLYPNLAISWYAVGCYYYIIGKSDLARRYLAKATCLDRLFGPAWLAYGHSFAVENEHDQAMAAYFKASQLMKGCHLPLLYIGLECGLTNNIRLADRFFQQAQSIAPDDPFILHEKGVINFQNLEYNTAEKNFKDALEKIRRIHSIPIPQRWVSLLNNLGHTCRKLKKYEEALEYHHQALLLSPQNASIYSAIGFVHSLVGNAEEAVDWFHKALGLERDDTFSSTMLNYVIEQLAEEKPPFPGAPEGIPKYNPKESSKLTLTYSEMNETSVDKGESEMSTSIRDSIKIDASQSNEGMQVNGKTDSSCMSIEVDMIDASKSIQDENSTT</sequence>
<keyword evidence="3" id="KW-0498">Mitosis</keyword>
<evidence type="ECO:0000256" key="5">
    <source>
        <dbReference type="ARBA" id="ARBA00022803"/>
    </source>
</evidence>
<dbReference type="PANTHER" id="PTHR12558:SF9">
    <property type="entry name" value="CELL DIVISION CYCLE PROTEIN 16 HOMOLOG"/>
    <property type="match status" value="1"/>
</dbReference>
<dbReference type="InterPro" id="IPR019734">
    <property type="entry name" value="TPR_rpt"/>
</dbReference>
<evidence type="ECO:0000256" key="1">
    <source>
        <dbReference type="ARBA" id="ARBA00022618"/>
    </source>
</evidence>